<reference evidence="2" key="1">
    <citation type="journal article" date="2018" name="BMC Genomics">
        <title>Genomic insights into host adaptation between the wheat stripe rust pathogen (Puccinia striiformis f. sp. tritici) and the barley stripe rust pathogen (Puccinia striiformis f. sp. hordei).</title>
        <authorList>
            <person name="Xia C."/>
            <person name="Wang M."/>
            <person name="Yin C."/>
            <person name="Cornejo O.E."/>
            <person name="Hulbert S.H."/>
            <person name="Chen X."/>
        </authorList>
    </citation>
    <scope>NUCLEOTIDE SEQUENCE [LARGE SCALE GENOMIC DNA]</scope>
    <source>
        <strain evidence="2">93-210</strain>
    </source>
</reference>
<gene>
    <name evidence="1" type="ORF">MJO28_007171</name>
</gene>
<proteinExistence type="predicted"/>
<keyword evidence="2" id="KW-1185">Reference proteome</keyword>
<protein>
    <submittedName>
        <fullName evidence="1">Uncharacterized protein</fullName>
    </submittedName>
</protein>
<organism evidence="1 2">
    <name type="scientific">Puccinia striiformis f. sp. tritici</name>
    <dbReference type="NCBI Taxonomy" id="168172"/>
    <lineage>
        <taxon>Eukaryota</taxon>
        <taxon>Fungi</taxon>
        <taxon>Dikarya</taxon>
        <taxon>Basidiomycota</taxon>
        <taxon>Pucciniomycotina</taxon>
        <taxon>Pucciniomycetes</taxon>
        <taxon>Pucciniales</taxon>
        <taxon>Pucciniaceae</taxon>
        <taxon>Puccinia</taxon>
    </lineage>
</organism>
<name>A0ACC0EF75_9BASI</name>
<reference evidence="1 2" key="3">
    <citation type="journal article" date="2022" name="Microbiol. Spectr.">
        <title>Folding features and dynamics of 3D genome architecture in plant fungal pathogens.</title>
        <authorList>
            <person name="Xia C."/>
        </authorList>
    </citation>
    <scope>NUCLEOTIDE SEQUENCE [LARGE SCALE GENOMIC DNA]</scope>
    <source>
        <strain evidence="1 2">93-210</strain>
    </source>
</reference>
<evidence type="ECO:0000313" key="2">
    <source>
        <dbReference type="Proteomes" id="UP001060170"/>
    </source>
</evidence>
<sequence length="551" mass="63249">MLHTRLLKSINTKISLFNIITCPFKLCNAIQFIKSLSDLHMSDDFSPCEKNALSENLSLVDLVRLILIIRPRRMKMLNHTETNRMGIHWKLTELWSRIRDLCDLKECDLPIQYQLKTVSVSLLSQFSEGRSSFEESRVVSEEAVAISEALWILSDEKLSSYVYKEVPNHWRQLYTDSILLKVSSIFALQTSFSRNEGEDIDWMGIIRLLDMALIISGAPGRGRRGAIFFLIESIQAEYIKRAEEIEERPEKRRKTLHDCSRGEGGSTPNVINSIPVLADAPSTEDFVKSMHKSPFVIKGYSKQWKALSTNPWGTIEYLKAVAGAGRVVPVEIGKSYTEEDWSQKIMGWDEFLSKINESSNPDRLIYLAQYNLFNQFPILKHDIQIPEYVDCELPPHDRTRPETEDGVILNVWLGPAGTISPAHVDPYYNCYVQIVGRKYVWIAGPQFQTEMYPFGSTPPTIDRPEEEDQDHDDKETLQANYMTNTSQVDVLGSVEPDRLDEFRTRFPNFVEKVMPEALQIILEEGDMLVMPPGWWHSMKSLTPSINLSVWF</sequence>
<accession>A0ACC0EF75</accession>
<comment type="caution">
    <text evidence="1">The sequence shown here is derived from an EMBL/GenBank/DDBJ whole genome shotgun (WGS) entry which is preliminary data.</text>
</comment>
<evidence type="ECO:0000313" key="1">
    <source>
        <dbReference type="EMBL" id="KAI7951487.1"/>
    </source>
</evidence>
<dbReference type="EMBL" id="CM045871">
    <property type="protein sequence ID" value="KAI7951487.1"/>
    <property type="molecule type" value="Genomic_DNA"/>
</dbReference>
<reference evidence="2" key="2">
    <citation type="journal article" date="2018" name="Mol. Plant Microbe Interact.">
        <title>Genome sequence resources for the wheat stripe rust pathogen (Puccinia striiformis f. sp. tritici) and the barley stripe rust pathogen (Puccinia striiformis f. sp. hordei).</title>
        <authorList>
            <person name="Xia C."/>
            <person name="Wang M."/>
            <person name="Yin C."/>
            <person name="Cornejo O.E."/>
            <person name="Hulbert S.H."/>
            <person name="Chen X."/>
        </authorList>
    </citation>
    <scope>NUCLEOTIDE SEQUENCE [LARGE SCALE GENOMIC DNA]</scope>
    <source>
        <strain evidence="2">93-210</strain>
    </source>
</reference>
<dbReference type="Proteomes" id="UP001060170">
    <property type="component" value="Chromosome 7"/>
</dbReference>